<evidence type="ECO:0000256" key="1">
    <source>
        <dbReference type="SAM" id="SignalP"/>
    </source>
</evidence>
<dbReference type="Proteomes" id="UP000814176">
    <property type="component" value="Unassembled WGS sequence"/>
</dbReference>
<protein>
    <submittedName>
        <fullName evidence="2">Uncharacterized protein</fullName>
    </submittedName>
</protein>
<organism evidence="2 3">
    <name type="scientific">Rhodofomes roseus</name>
    <dbReference type="NCBI Taxonomy" id="34475"/>
    <lineage>
        <taxon>Eukaryota</taxon>
        <taxon>Fungi</taxon>
        <taxon>Dikarya</taxon>
        <taxon>Basidiomycota</taxon>
        <taxon>Agaricomycotina</taxon>
        <taxon>Agaricomycetes</taxon>
        <taxon>Polyporales</taxon>
        <taxon>Rhodofomes</taxon>
    </lineage>
</organism>
<evidence type="ECO:0000313" key="3">
    <source>
        <dbReference type="Proteomes" id="UP000814176"/>
    </source>
</evidence>
<feature type="chain" id="PRO_5046103535" evidence="1">
    <location>
        <begin position="41"/>
        <end position="153"/>
    </location>
</feature>
<dbReference type="RefSeq" id="XP_047774888.1">
    <property type="nucleotide sequence ID" value="XM_047917534.1"/>
</dbReference>
<sequence length="153" mass="16600">MSWDEENMMRAARDGRVRRRGGRPAASFGVLLLAVPLSAASVLTDCYASSLSSSSSDFVRYRNPNLSVPLLPIADGLGLCVTPVGLKSSGTFIGFPEWMHCRVSLSWARIAQLEGEQMRASSERGRASTGREMDLPSLKTAFLHDVTGDHGTR</sequence>
<dbReference type="GeneID" id="71998266"/>
<name>A0ABQ8K4F3_9APHY</name>
<reference evidence="2 3" key="1">
    <citation type="journal article" date="2021" name="Environ. Microbiol.">
        <title>Gene family expansions and transcriptome signatures uncover fungal adaptations to wood decay.</title>
        <authorList>
            <person name="Hage H."/>
            <person name="Miyauchi S."/>
            <person name="Viragh M."/>
            <person name="Drula E."/>
            <person name="Min B."/>
            <person name="Chaduli D."/>
            <person name="Navarro D."/>
            <person name="Favel A."/>
            <person name="Norest M."/>
            <person name="Lesage-Meessen L."/>
            <person name="Balint B."/>
            <person name="Merenyi Z."/>
            <person name="de Eugenio L."/>
            <person name="Morin E."/>
            <person name="Martinez A.T."/>
            <person name="Baldrian P."/>
            <person name="Stursova M."/>
            <person name="Martinez M.J."/>
            <person name="Novotny C."/>
            <person name="Magnuson J.K."/>
            <person name="Spatafora J.W."/>
            <person name="Maurice S."/>
            <person name="Pangilinan J."/>
            <person name="Andreopoulos W."/>
            <person name="LaButti K."/>
            <person name="Hundley H."/>
            <person name="Na H."/>
            <person name="Kuo A."/>
            <person name="Barry K."/>
            <person name="Lipzen A."/>
            <person name="Henrissat B."/>
            <person name="Riley R."/>
            <person name="Ahrendt S."/>
            <person name="Nagy L.G."/>
            <person name="Grigoriev I.V."/>
            <person name="Martin F."/>
            <person name="Rosso M.N."/>
        </authorList>
    </citation>
    <scope>NUCLEOTIDE SEQUENCE [LARGE SCALE GENOMIC DNA]</scope>
    <source>
        <strain evidence="2 3">CIRM-BRFM 1785</strain>
    </source>
</reference>
<keyword evidence="1" id="KW-0732">Signal</keyword>
<dbReference type="EMBL" id="JADCUA010000024">
    <property type="protein sequence ID" value="KAH9831791.1"/>
    <property type="molecule type" value="Genomic_DNA"/>
</dbReference>
<gene>
    <name evidence="2" type="ORF">C8Q71DRAFT_285302</name>
</gene>
<keyword evidence="3" id="KW-1185">Reference proteome</keyword>
<accession>A0ABQ8K4F3</accession>
<feature type="signal peptide" evidence="1">
    <location>
        <begin position="1"/>
        <end position="40"/>
    </location>
</feature>
<evidence type="ECO:0000313" key="2">
    <source>
        <dbReference type="EMBL" id="KAH9831791.1"/>
    </source>
</evidence>
<proteinExistence type="predicted"/>
<comment type="caution">
    <text evidence="2">The sequence shown here is derived from an EMBL/GenBank/DDBJ whole genome shotgun (WGS) entry which is preliminary data.</text>
</comment>